<evidence type="ECO:0000313" key="12">
    <source>
        <dbReference type="EMBL" id="QDV47284.1"/>
    </source>
</evidence>
<dbReference type="EMBL" id="CP037423">
    <property type="protein sequence ID" value="QDV45477.1"/>
    <property type="molecule type" value="Genomic_DNA"/>
</dbReference>
<dbReference type="KEGG" id="snep:Enr13x_71930"/>
<evidence type="ECO:0000313" key="9">
    <source>
        <dbReference type="EMBL" id="QDV45477.1"/>
    </source>
</evidence>
<dbReference type="EMBL" id="CP037423">
    <property type="protein sequence ID" value="QDV47442.1"/>
    <property type="molecule type" value="Genomic_DNA"/>
</dbReference>
<evidence type="ECO:0000313" key="13">
    <source>
        <dbReference type="EMBL" id="QDV47442.1"/>
    </source>
</evidence>
<dbReference type="EMBL" id="CP037423">
    <property type="protein sequence ID" value="QDV43945.1"/>
    <property type="molecule type" value="Genomic_DNA"/>
</dbReference>
<dbReference type="EMBL" id="CP037423">
    <property type="protein sequence ID" value="QDV43570.1"/>
    <property type="molecule type" value="Genomic_DNA"/>
</dbReference>
<dbReference type="EMBL" id="CP037423">
    <property type="protein sequence ID" value="QDV45427.1"/>
    <property type="molecule type" value="Genomic_DNA"/>
</dbReference>
<dbReference type="KEGG" id="snep:Enr13x_53060"/>
<keyword evidence="14" id="KW-1185">Reference proteome</keyword>
<evidence type="ECO:0000313" key="8">
    <source>
        <dbReference type="EMBL" id="QDV45427.1"/>
    </source>
</evidence>
<evidence type="ECO:0008006" key="15">
    <source>
        <dbReference type="Google" id="ProtNLM"/>
    </source>
</evidence>
<evidence type="ECO:0000313" key="10">
    <source>
        <dbReference type="EMBL" id="QDV45788.1"/>
    </source>
</evidence>
<evidence type="ECO:0000313" key="2">
    <source>
        <dbReference type="EMBL" id="QDV42278.1"/>
    </source>
</evidence>
<dbReference type="KEGG" id="snep:Enr13x_34270"/>
<dbReference type="EMBL" id="CP037423">
    <property type="protein sequence ID" value="QDV45827.1"/>
    <property type="molecule type" value="Genomic_DNA"/>
</dbReference>
<organism evidence="4 14">
    <name type="scientific">Stieleria neptunia</name>
    <dbReference type="NCBI Taxonomy" id="2527979"/>
    <lineage>
        <taxon>Bacteria</taxon>
        <taxon>Pseudomonadati</taxon>
        <taxon>Planctomycetota</taxon>
        <taxon>Planctomycetia</taxon>
        <taxon>Pirellulales</taxon>
        <taxon>Pirellulaceae</taxon>
        <taxon>Stieleria</taxon>
    </lineage>
</organism>
<evidence type="ECO:0000313" key="7">
    <source>
        <dbReference type="EMBL" id="QDV45076.1"/>
    </source>
</evidence>
<name>A0A518HRT8_9BACT</name>
<dbReference type="EMBL" id="CP037423">
    <property type="protein sequence ID" value="QDV44439.1"/>
    <property type="molecule type" value="Genomic_DNA"/>
</dbReference>
<dbReference type="EMBL" id="CP037423">
    <property type="protein sequence ID" value="QDV42527.1"/>
    <property type="molecule type" value="Genomic_DNA"/>
</dbReference>
<proteinExistence type="predicted"/>
<sequence length="528" mass="58800">MGQENGERIESAEEMLALFYAQLVPKVTLWKQRISDHPEQLATLERTIHDAFARGADMVVAGLISATMIEKGFEKACQSSRVNFSRPLQKGRETRVAVRLLGGMLFWATALYCAPKKKLLGRDDSPRVGLHVSLAQFGFGKGVSPALESRVARQVALCPSIEVAHRELVRDGITLDIKAVKRIAYQSGDGLLRLRRHRLKLFRQGKLASTGELAGKRVSVQIDGGRMKIRGKMLPASTSNASSDDVAQGQADSPGRSAKKPARSFEADWREPKLMTIFVHDEQGRMVKEHEATIDGTLTGPDAIAELVAMHLHRLGAAEAHSVTFVADGAPWIWDRIDRIIQYAGLTSVVTHQVLDCCHAVHHVSKALASLGLDADVRQGLYRQYRTLLRNGQWRRVVDELAGLERVGKSATELETEIHYLCRHGEAGRLSYPAYRRSGIPCGSGAIESSIRRVINLRLKSNAMFWKSENAEQMLQVRAHLIPNRWDESIGELAEFRRTQASDSWHWEPRPMSCKVEATDQQLLSADD</sequence>
<dbReference type="KEGG" id="snep:Enr13x_56880"/>
<evidence type="ECO:0000313" key="4">
    <source>
        <dbReference type="EMBL" id="QDV43570.1"/>
    </source>
</evidence>
<evidence type="ECO:0000313" key="6">
    <source>
        <dbReference type="EMBL" id="QDV44439.1"/>
    </source>
</evidence>
<dbReference type="KEGG" id="snep:Enr13x_21230"/>
<dbReference type="KEGG" id="snep:Enr13x_53560"/>
<evidence type="ECO:0000256" key="1">
    <source>
        <dbReference type="SAM" id="MobiDB-lite"/>
    </source>
</evidence>
<dbReference type="KEGG" id="snep:Enr13x_23750"/>
<dbReference type="KEGG" id="snep:Enr13x_38050"/>
<dbReference type="KEGG" id="snep:Enr13x_49490"/>
<dbReference type="OrthoDB" id="237307at2"/>
<feature type="compositionally biased region" description="Polar residues" evidence="1">
    <location>
        <begin position="236"/>
        <end position="245"/>
    </location>
</feature>
<dbReference type="EMBL" id="CP037423">
    <property type="protein sequence ID" value="QDV45788.1"/>
    <property type="molecule type" value="Genomic_DNA"/>
</dbReference>
<gene>
    <name evidence="2" type="ORF">Enr13x_21230</name>
    <name evidence="3" type="ORF">Enr13x_23750</name>
    <name evidence="4" type="ORF">Enr13x_34270</name>
    <name evidence="5" type="ORF">Enr13x_38050</name>
    <name evidence="6" type="ORF">Enr13x_43050</name>
    <name evidence="7" type="ORF">Enr13x_49490</name>
    <name evidence="8" type="ORF">Enr13x_53060</name>
    <name evidence="9" type="ORF">Enr13x_53560</name>
    <name evidence="10" type="ORF">Enr13x_56880</name>
    <name evidence="11" type="ORF">Enr13x_57300</name>
    <name evidence="12" type="ORF">Enr13x_71930</name>
    <name evidence="13" type="ORF">Enr13x_73510</name>
</gene>
<dbReference type="EMBL" id="CP037423">
    <property type="protein sequence ID" value="QDV42278.1"/>
    <property type="molecule type" value="Genomic_DNA"/>
</dbReference>
<dbReference type="KEGG" id="snep:Enr13x_43050"/>
<feature type="region of interest" description="Disordered" evidence="1">
    <location>
        <begin position="235"/>
        <end position="265"/>
    </location>
</feature>
<accession>A0A518HRT8</accession>
<dbReference type="Proteomes" id="UP000319004">
    <property type="component" value="Chromosome"/>
</dbReference>
<evidence type="ECO:0000313" key="5">
    <source>
        <dbReference type="EMBL" id="QDV43945.1"/>
    </source>
</evidence>
<evidence type="ECO:0000313" key="3">
    <source>
        <dbReference type="EMBL" id="QDV42527.1"/>
    </source>
</evidence>
<reference evidence="4 14" key="1">
    <citation type="submission" date="2019-03" db="EMBL/GenBank/DDBJ databases">
        <title>Deep-cultivation of Planctomycetes and their phenomic and genomic characterization uncovers novel biology.</title>
        <authorList>
            <person name="Wiegand S."/>
            <person name="Jogler M."/>
            <person name="Boedeker C."/>
            <person name="Pinto D."/>
            <person name="Vollmers J."/>
            <person name="Rivas-Marin E."/>
            <person name="Kohn T."/>
            <person name="Peeters S.H."/>
            <person name="Heuer A."/>
            <person name="Rast P."/>
            <person name="Oberbeckmann S."/>
            <person name="Bunk B."/>
            <person name="Jeske O."/>
            <person name="Meyerdierks A."/>
            <person name="Storesund J.E."/>
            <person name="Kallscheuer N."/>
            <person name="Luecker S."/>
            <person name="Lage O.M."/>
            <person name="Pohl T."/>
            <person name="Merkel B.J."/>
            <person name="Hornburger P."/>
            <person name="Mueller R.-W."/>
            <person name="Bruemmer F."/>
            <person name="Labrenz M."/>
            <person name="Spormann A.M."/>
            <person name="Op den Camp H."/>
            <person name="Overmann J."/>
            <person name="Amann R."/>
            <person name="Jetten M.S.M."/>
            <person name="Mascher T."/>
            <person name="Medema M.H."/>
            <person name="Devos D.P."/>
            <person name="Kaster A.-K."/>
            <person name="Ovreas L."/>
            <person name="Rohde M."/>
            <person name="Galperin M.Y."/>
            <person name="Jogler C."/>
        </authorList>
    </citation>
    <scope>NUCLEOTIDE SEQUENCE [LARGE SCALE GENOMIC DNA]</scope>
    <source>
        <strain evidence="4 14">Enr13</strain>
    </source>
</reference>
<evidence type="ECO:0000313" key="11">
    <source>
        <dbReference type="EMBL" id="QDV45827.1"/>
    </source>
</evidence>
<dbReference type="KEGG" id="snep:Enr13x_57300"/>
<dbReference type="RefSeq" id="WP_145385934.1">
    <property type="nucleotide sequence ID" value="NZ_CP037423.1"/>
</dbReference>
<dbReference type="EMBL" id="CP037423">
    <property type="protein sequence ID" value="QDV47284.1"/>
    <property type="molecule type" value="Genomic_DNA"/>
</dbReference>
<protein>
    <recommendedName>
        <fullName evidence="15">ISKra4 family transposase</fullName>
    </recommendedName>
</protein>
<dbReference type="EMBL" id="CP037423">
    <property type="protein sequence ID" value="QDV45076.1"/>
    <property type="molecule type" value="Genomic_DNA"/>
</dbReference>
<evidence type="ECO:0000313" key="14">
    <source>
        <dbReference type="Proteomes" id="UP000319004"/>
    </source>
</evidence>
<dbReference type="KEGG" id="snep:Enr13x_73510"/>
<dbReference type="AlphaFoldDB" id="A0A518HRT8"/>